<name>A0ABV7X2U4_9HYPH</name>
<protein>
    <submittedName>
        <fullName evidence="2">Helix-turn-helix domain-containing protein</fullName>
    </submittedName>
</protein>
<comment type="caution">
    <text evidence="2">The sequence shown here is derived from an EMBL/GenBank/DDBJ whole genome shotgun (WGS) entry which is preliminary data.</text>
</comment>
<reference evidence="3" key="1">
    <citation type="journal article" date="2019" name="Int. J. Syst. Evol. Microbiol.">
        <title>The Global Catalogue of Microorganisms (GCM) 10K type strain sequencing project: providing services to taxonomists for standard genome sequencing and annotation.</title>
        <authorList>
            <consortium name="The Broad Institute Genomics Platform"/>
            <consortium name="The Broad Institute Genome Sequencing Center for Infectious Disease"/>
            <person name="Wu L."/>
            <person name="Ma J."/>
        </authorList>
    </citation>
    <scope>NUCLEOTIDE SEQUENCE [LARGE SCALE GENOMIC DNA]</scope>
    <source>
        <strain evidence="3">KCTC 42281</strain>
    </source>
</reference>
<dbReference type="InterPro" id="IPR001387">
    <property type="entry name" value="Cro/C1-type_HTH"/>
</dbReference>
<dbReference type="PROSITE" id="PS50943">
    <property type="entry name" value="HTH_CROC1"/>
    <property type="match status" value="1"/>
</dbReference>
<dbReference type="EMBL" id="JBHRYD010000011">
    <property type="protein sequence ID" value="MFC3705668.1"/>
    <property type="molecule type" value="Genomic_DNA"/>
</dbReference>
<dbReference type="SUPFAM" id="SSF47413">
    <property type="entry name" value="lambda repressor-like DNA-binding domains"/>
    <property type="match status" value="1"/>
</dbReference>
<dbReference type="InterPro" id="IPR010982">
    <property type="entry name" value="Lambda_DNA-bd_dom_sf"/>
</dbReference>
<accession>A0ABV7X2U4</accession>
<dbReference type="Pfam" id="PF01381">
    <property type="entry name" value="HTH_3"/>
    <property type="match status" value="1"/>
</dbReference>
<evidence type="ECO:0000313" key="2">
    <source>
        <dbReference type="EMBL" id="MFC3705668.1"/>
    </source>
</evidence>
<organism evidence="2 3">
    <name type="scientific">Devosia honganensis</name>
    <dbReference type="NCBI Taxonomy" id="1610527"/>
    <lineage>
        <taxon>Bacteria</taxon>
        <taxon>Pseudomonadati</taxon>
        <taxon>Pseudomonadota</taxon>
        <taxon>Alphaproteobacteria</taxon>
        <taxon>Hyphomicrobiales</taxon>
        <taxon>Devosiaceae</taxon>
        <taxon>Devosia</taxon>
    </lineage>
</organism>
<gene>
    <name evidence="2" type="ORF">ACFOOL_12970</name>
</gene>
<sequence length="74" mass="7943">MEQKHPLLEYAAAEGKSIEEIAKAAECSRMTLYRLMAGKQNATIELLQRVSDATGGRVPASAFLLPPSPQKASA</sequence>
<dbReference type="Proteomes" id="UP001595613">
    <property type="component" value="Unassembled WGS sequence"/>
</dbReference>
<proteinExistence type="predicted"/>
<dbReference type="Gene3D" id="1.10.260.40">
    <property type="entry name" value="lambda repressor-like DNA-binding domains"/>
    <property type="match status" value="1"/>
</dbReference>
<feature type="domain" description="HTH cro/C1-type" evidence="1">
    <location>
        <begin position="7"/>
        <end position="61"/>
    </location>
</feature>
<evidence type="ECO:0000259" key="1">
    <source>
        <dbReference type="PROSITE" id="PS50943"/>
    </source>
</evidence>
<dbReference type="RefSeq" id="WP_380097566.1">
    <property type="nucleotide sequence ID" value="NZ_JBHRYD010000011.1"/>
</dbReference>
<keyword evidence="3" id="KW-1185">Reference proteome</keyword>
<evidence type="ECO:0000313" key="3">
    <source>
        <dbReference type="Proteomes" id="UP001595613"/>
    </source>
</evidence>